<dbReference type="RefSeq" id="WP_132279121.1">
    <property type="nucleotide sequence ID" value="NZ_SMMX01000012.1"/>
</dbReference>
<proteinExistence type="predicted"/>
<name>A0A4R4FCP7_9FIRM</name>
<gene>
    <name evidence="2" type="ORF">E1963_13735</name>
</gene>
<dbReference type="EMBL" id="SMMX01000012">
    <property type="protein sequence ID" value="TDA21068.1"/>
    <property type="molecule type" value="Genomic_DNA"/>
</dbReference>
<organism evidence="2 3">
    <name type="scientific">Extibacter muris</name>
    <dbReference type="NCBI Taxonomy" id="1796622"/>
    <lineage>
        <taxon>Bacteria</taxon>
        <taxon>Bacillati</taxon>
        <taxon>Bacillota</taxon>
        <taxon>Clostridia</taxon>
        <taxon>Lachnospirales</taxon>
        <taxon>Lachnospiraceae</taxon>
        <taxon>Extibacter</taxon>
    </lineage>
</organism>
<feature type="domain" description="DUF6440" evidence="1">
    <location>
        <begin position="16"/>
        <end position="65"/>
    </location>
</feature>
<evidence type="ECO:0000313" key="3">
    <source>
        <dbReference type="Proteomes" id="UP000295710"/>
    </source>
</evidence>
<evidence type="ECO:0000313" key="2">
    <source>
        <dbReference type="EMBL" id="TDA21068.1"/>
    </source>
</evidence>
<keyword evidence="3" id="KW-1185">Reference proteome</keyword>
<accession>A0A4R4FCP7</accession>
<protein>
    <recommendedName>
        <fullName evidence="1">DUF6440 domain-containing protein</fullName>
    </recommendedName>
</protein>
<dbReference type="InterPro" id="IPR045515">
    <property type="entry name" value="DUF6440"/>
</dbReference>
<sequence>MASFQDRNFDFNLYKRFEITETEGSVKGFYVVVDKETGVNYIVAKFGTGGGICPLVDKDGRPIVTK</sequence>
<evidence type="ECO:0000259" key="1">
    <source>
        <dbReference type="Pfam" id="PF20037"/>
    </source>
</evidence>
<dbReference type="AlphaFoldDB" id="A0A4R4FCP7"/>
<dbReference type="Proteomes" id="UP000295710">
    <property type="component" value="Unassembled WGS sequence"/>
</dbReference>
<comment type="caution">
    <text evidence="2">The sequence shown here is derived from an EMBL/GenBank/DDBJ whole genome shotgun (WGS) entry which is preliminary data.</text>
</comment>
<dbReference type="Pfam" id="PF20037">
    <property type="entry name" value="DUF6440"/>
    <property type="match status" value="1"/>
</dbReference>
<reference evidence="2 3" key="1">
    <citation type="journal article" date="2016" name="Nat. Microbiol.">
        <title>The Mouse Intestinal Bacterial Collection (miBC) provides host-specific insight into cultured diversity and functional potential of the gut microbiota.</title>
        <authorList>
            <person name="Lagkouvardos I."/>
            <person name="Pukall R."/>
            <person name="Abt B."/>
            <person name="Foesel B.U."/>
            <person name="Meier-Kolthoff J.P."/>
            <person name="Kumar N."/>
            <person name="Bresciani A."/>
            <person name="Martinez I."/>
            <person name="Just S."/>
            <person name="Ziegler C."/>
            <person name="Brugiroux S."/>
            <person name="Garzetti D."/>
            <person name="Wenning M."/>
            <person name="Bui T.P."/>
            <person name="Wang J."/>
            <person name="Hugenholtz F."/>
            <person name="Plugge C.M."/>
            <person name="Peterson D.A."/>
            <person name="Hornef M.W."/>
            <person name="Baines J.F."/>
            <person name="Smidt H."/>
            <person name="Walter J."/>
            <person name="Kristiansen K."/>
            <person name="Nielsen H.B."/>
            <person name="Haller D."/>
            <person name="Overmann J."/>
            <person name="Stecher B."/>
            <person name="Clavel T."/>
        </authorList>
    </citation>
    <scope>NUCLEOTIDE SEQUENCE [LARGE SCALE GENOMIC DNA]</scope>
    <source>
        <strain evidence="2 3">DSM 28560</strain>
    </source>
</reference>